<protein>
    <submittedName>
        <fullName evidence="2">Uncharacterized protein</fullName>
    </submittedName>
</protein>
<dbReference type="AlphaFoldDB" id="A0A8J5RKW6"/>
<sequence length="151" mass="14909">MTCMRNPRRPFLSPNDDLTLPPLPAATSPSSLSSPRSSRMVNGRDPSAPSAAFASSCFAVADHGGSSSSCTSTTGATNSAAAPFGRSMSPAGLTCAGSSMARARKWDGGAGAEADDGAGVEGDSGTGAEAGRRRGGAGRRRGSKTEAAAEG</sequence>
<evidence type="ECO:0000256" key="1">
    <source>
        <dbReference type="SAM" id="MobiDB-lite"/>
    </source>
</evidence>
<evidence type="ECO:0000313" key="3">
    <source>
        <dbReference type="Proteomes" id="UP000729402"/>
    </source>
</evidence>
<feature type="compositionally biased region" description="Low complexity" evidence="1">
    <location>
        <begin position="12"/>
        <end position="39"/>
    </location>
</feature>
<accession>A0A8J5RKW6</accession>
<feature type="region of interest" description="Disordered" evidence="1">
    <location>
        <begin position="1"/>
        <end position="151"/>
    </location>
</feature>
<organism evidence="2 3">
    <name type="scientific">Zizania palustris</name>
    <name type="common">Northern wild rice</name>
    <dbReference type="NCBI Taxonomy" id="103762"/>
    <lineage>
        <taxon>Eukaryota</taxon>
        <taxon>Viridiplantae</taxon>
        <taxon>Streptophyta</taxon>
        <taxon>Embryophyta</taxon>
        <taxon>Tracheophyta</taxon>
        <taxon>Spermatophyta</taxon>
        <taxon>Magnoliopsida</taxon>
        <taxon>Liliopsida</taxon>
        <taxon>Poales</taxon>
        <taxon>Poaceae</taxon>
        <taxon>BOP clade</taxon>
        <taxon>Oryzoideae</taxon>
        <taxon>Oryzeae</taxon>
        <taxon>Zizaniinae</taxon>
        <taxon>Zizania</taxon>
    </lineage>
</organism>
<reference evidence="2" key="2">
    <citation type="submission" date="2021-02" db="EMBL/GenBank/DDBJ databases">
        <authorList>
            <person name="Kimball J.A."/>
            <person name="Haas M.W."/>
            <person name="Macchietto M."/>
            <person name="Kono T."/>
            <person name="Duquette J."/>
            <person name="Shao M."/>
        </authorList>
    </citation>
    <scope>NUCLEOTIDE SEQUENCE</scope>
    <source>
        <tissue evidence="2">Fresh leaf tissue</tissue>
    </source>
</reference>
<proteinExistence type="predicted"/>
<gene>
    <name evidence="2" type="ORF">GUJ93_ZPchr0009g112</name>
</gene>
<feature type="compositionally biased region" description="Basic residues" evidence="1">
    <location>
        <begin position="133"/>
        <end position="142"/>
    </location>
</feature>
<comment type="caution">
    <text evidence="2">The sequence shown here is derived from an EMBL/GenBank/DDBJ whole genome shotgun (WGS) entry which is preliminary data.</text>
</comment>
<dbReference type="Proteomes" id="UP000729402">
    <property type="component" value="Unassembled WGS sequence"/>
</dbReference>
<dbReference type="EMBL" id="JAAALK010000289">
    <property type="protein sequence ID" value="KAG8051043.1"/>
    <property type="molecule type" value="Genomic_DNA"/>
</dbReference>
<feature type="compositionally biased region" description="Low complexity" evidence="1">
    <location>
        <begin position="46"/>
        <end position="82"/>
    </location>
</feature>
<keyword evidence="3" id="KW-1185">Reference proteome</keyword>
<reference evidence="2" key="1">
    <citation type="journal article" date="2021" name="bioRxiv">
        <title>Whole Genome Assembly and Annotation of Northern Wild Rice, Zizania palustris L., Supports a Whole Genome Duplication in the Zizania Genus.</title>
        <authorList>
            <person name="Haas M."/>
            <person name="Kono T."/>
            <person name="Macchietto M."/>
            <person name="Millas R."/>
            <person name="McGilp L."/>
            <person name="Shao M."/>
            <person name="Duquette J."/>
            <person name="Hirsch C.N."/>
            <person name="Kimball J."/>
        </authorList>
    </citation>
    <scope>NUCLEOTIDE SEQUENCE</scope>
    <source>
        <tissue evidence="2">Fresh leaf tissue</tissue>
    </source>
</reference>
<evidence type="ECO:0000313" key="2">
    <source>
        <dbReference type="EMBL" id="KAG8051043.1"/>
    </source>
</evidence>
<name>A0A8J5RKW6_ZIZPA</name>